<dbReference type="PANTHER" id="PTHR43808">
    <property type="entry name" value="ACETYLORNITHINE DEACETYLASE"/>
    <property type="match status" value="1"/>
</dbReference>
<keyword evidence="8" id="KW-0482">Metalloprotease</keyword>
<organism evidence="9 10">
    <name type="scientific">Ruthenibacterium intestinale</name>
    <dbReference type="NCBI Taxonomy" id="3133163"/>
    <lineage>
        <taxon>Bacteria</taxon>
        <taxon>Bacillati</taxon>
        <taxon>Bacillota</taxon>
        <taxon>Clostridia</taxon>
        <taxon>Eubacteriales</taxon>
        <taxon>Oscillospiraceae</taxon>
        <taxon>Ruthenibacterium</taxon>
    </lineage>
</organism>
<dbReference type="GO" id="GO:0016805">
    <property type="term" value="F:dipeptidase activity"/>
    <property type="evidence" value="ECO:0007669"/>
    <property type="project" value="UniProtKB-KW"/>
</dbReference>
<dbReference type="PANTHER" id="PTHR43808:SF31">
    <property type="entry name" value="N-ACETYL-L-CITRULLINE DEACETYLASE"/>
    <property type="match status" value="1"/>
</dbReference>
<name>A0ABV1GET1_9FIRM</name>
<keyword evidence="3" id="KW-0645">Protease</keyword>
<evidence type="ECO:0000256" key="3">
    <source>
        <dbReference type="ARBA" id="ARBA00022670"/>
    </source>
</evidence>
<dbReference type="InterPro" id="IPR002933">
    <property type="entry name" value="Peptidase_M20"/>
</dbReference>
<evidence type="ECO:0000256" key="2">
    <source>
        <dbReference type="ARBA" id="ARBA00006247"/>
    </source>
</evidence>
<keyword evidence="10" id="KW-1185">Reference proteome</keyword>
<dbReference type="Proteomes" id="UP001477672">
    <property type="component" value="Unassembled WGS sequence"/>
</dbReference>
<evidence type="ECO:0000256" key="7">
    <source>
        <dbReference type="ARBA" id="ARBA00022997"/>
    </source>
</evidence>
<dbReference type="SUPFAM" id="SSF53187">
    <property type="entry name" value="Zn-dependent exopeptidases"/>
    <property type="match status" value="1"/>
</dbReference>
<dbReference type="Gene3D" id="3.40.630.10">
    <property type="entry name" value="Zn peptidases"/>
    <property type="match status" value="1"/>
</dbReference>
<protein>
    <submittedName>
        <fullName evidence="9">Sapep family Mn(2+)-dependent dipeptidase</fullName>
        <ecNumber evidence="9">3.4.13.-</ecNumber>
    </submittedName>
</protein>
<keyword evidence="7 9" id="KW-0224">Dipeptidase</keyword>
<dbReference type="EMBL" id="JBBMFA010000085">
    <property type="protein sequence ID" value="MEQ2520346.1"/>
    <property type="molecule type" value="Genomic_DNA"/>
</dbReference>
<reference evidence="9 10" key="1">
    <citation type="submission" date="2024-03" db="EMBL/GenBank/DDBJ databases">
        <title>Human intestinal bacterial collection.</title>
        <authorList>
            <person name="Pauvert C."/>
            <person name="Hitch T.C.A."/>
            <person name="Clavel T."/>
        </authorList>
    </citation>
    <scope>NUCLEOTIDE SEQUENCE [LARGE SCALE GENOMIC DNA]</scope>
    <source>
        <strain evidence="9 10">CLA-JM-H11</strain>
    </source>
</reference>
<evidence type="ECO:0000256" key="4">
    <source>
        <dbReference type="ARBA" id="ARBA00022723"/>
    </source>
</evidence>
<comment type="caution">
    <text evidence="9">The sequence shown here is derived from an EMBL/GenBank/DDBJ whole genome shotgun (WGS) entry which is preliminary data.</text>
</comment>
<dbReference type="SUPFAM" id="SSF55031">
    <property type="entry name" value="Bacterial exopeptidase dimerisation domain"/>
    <property type="match status" value="1"/>
</dbReference>
<evidence type="ECO:0000313" key="9">
    <source>
        <dbReference type="EMBL" id="MEQ2520346.1"/>
    </source>
</evidence>
<dbReference type="EC" id="3.4.13.-" evidence="9"/>
<dbReference type="Pfam" id="PF01546">
    <property type="entry name" value="Peptidase_M20"/>
    <property type="match status" value="1"/>
</dbReference>
<dbReference type="InterPro" id="IPR050072">
    <property type="entry name" value="Peptidase_M20A"/>
</dbReference>
<comment type="similarity">
    <text evidence="2">Belongs to the peptidase M20A family.</text>
</comment>
<evidence type="ECO:0000256" key="5">
    <source>
        <dbReference type="ARBA" id="ARBA00022801"/>
    </source>
</evidence>
<evidence type="ECO:0000256" key="6">
    <source>
        <dbReference type="ARBA" id="ARBA00022833"/>
    </source>
</evidence>
<sequence length="464" mass="50375">MNDSQRIQKIDAFIEQNKDALLRDLKTLVCIPSVQSAPEPGAPFGADVRKALDTALDMARGFGLETHDCEGYMGYAQITGKSEKQIATIAHLDVVPEGNGWDSNPFDLVERDGYVIGRGTADDKGPAVLTLYAAKFFKEQGEELPYTLRILLGCAEETGMEDVDYYLSRYPQPAFCFTPDGEFPVGYGEKGHYGGTFTSAALTGNLVRMEGGVATNVVPDRAFAIVKADAAGLADTDRVKVTQEGEGLVRITGYGKGGHASLPEGTVNAIALVVDYLLDHDLCSEEENTALRMERELLRVTDGSFAGIDCEDKVFTPLTCIGGTVETRDGRLCQTIDIRYPTCITADEMCEKLSAFAARFGASFAGEKPAVPFYIEPDSPAIRTLIDTYNEVTGQNKKPFTMGGGTYARHFENAVSFGMEEPQEPMPAFVGAMHGANEGVPVARLLQSLKIYILALSRLMELEF</sequence>
<gene>
    <name evidence="9" type="ORF">WMO24_07875</name>
</gene>
<dbReference type="NCBIfam" id="TIGR01887">
    <property type="entry name" value="dipeptidaselike"/>
    <property type="match status" value="1"/>
</dbReference>
<comment type="cofactor">
    <cofactor evidence="1">
        <name>Zn(2+)</name>
        <dbReference type="ChEBI" id="CHEBI:29105"/>
    </cofactor>
</comment>
<dbReference type="InterPro" id="IPR010964">
    <property type="entry name" value="M20A_pepV-rel"/>
</dbReference>
<proteinExistence type="inferred from homology"/>
<keyword evidence="5 9" id="KW-0378">Hydrolase</keyword>
<evidence type="ECO:0000256" key="1">
    <source>
        <dbReference type="ARBA" id="ARBA00001947"/>
    </source>
</evidence>
<evidence type="ECO:0000313" key="10">
    <source>
        <dbReference type="Proteomes" id="UP001477672"/>
    </source>
</evidence>
<dbReference type="InterPro" id="IPR036264">
    <property type="entry name" value="Bact_exopeptidase_dim_dom"/>
</dbReference>
<dbReference type="Gene3D" id="3.30.70.360">
    <property type="match status" value="2"/>
</dbReference>
<evidence type="ECO:0000256" key="8">
    <source>
        <dbReference type="ARBA" id="ARBA00023049"/>
    </source>
</evidence>
<accession>A0ABV1GET1</accession>
<dbReference type="RefSeq" id="WP_349215848.1">
    <property type="nucleotide sequence ID" value="NZ_JBBMFA010000085.1"/>
</dbReference>
<keyword evidence="6" id="KW-0862">Zinc</keyword>
<keyword evidence="4" id="KW-0479">Metal-binding</keyword>